<accession>A0A285EHR2</accession>
<evidence type="ECO:0000256" key="3">
    <source>
        <dbReference type="ARBA" id="ARBA00023098"/>
    </source>
</evidence>
<dbReference type="InterPro" id="IPR016035">
    <property type="entry name" value="Acyl_Trfase/lysoPLipase"/>
</dbReference>
<protein>
    <submittedName>
        <fullName evidence="6">NTE family protein</fullName>
    </submittedName>
</protein>
<dbReference type="PROSITE" id="PS51635">
    <property type="entry name" value="PNPLA"/>
    <property type="match status" value="1"/>
</dbReference>
<organism evidence="6 7">
    <name type="scientific">Geodermatophilus sabuli</name>
    <dbReference type="NCBI Taxonomy" id="1564158"/>
    <lineage>
        <taxon>Bacteria</taxon>
        <taxon>Bacillati</taxon>
        <taxon>Actinomycetota</taxon>
        <taxon>Actinomycetes</taxon>
        <taxon>Geodermatophilales</taxon>
        <taxon>Geodermatophilaceae</taxon>
        <taxon>Geodermatophilus</taxon>
    </lineage>
</organism>
<dbReference type="GO" id="GO:0016787">
    <property type="term" value="F:hydrolase activity"/>
    <property type="evidence" value="ECO:0007669"/>
    <property type="project" value="UniProtKB-UniRule"/>
</dbReference>
<dbReference type="Proteomes" id="UP000219514">
    <property type="component" value="Unassembled WGS sequence"/>
</dbReference>
<dbReference type="Gene3D" id="3.40.1090.10">
    <property type="entry name" value="Cytosolic phospholipase A2 catalytic domain"/>
    <property type="match status" value="2"/>
</dbReference>
<reference evidence="6 7" key="1">
    <citation type="submission" date="2017-09" db="EMBL/GenBank/DDBJ databases">
        <authorList>
            <person name="Ehlers B."/>
            <person name="Leendertz F.H."/>
        </authorList>
    </citation>
    <scope>NUCLEOTIDE SEQUENCE [LARGE SCALE GENOMIC DNA]</scope>
    <source>
        <strain evidence="6 7">DSM 46844</strain>
    </source>
</reference>
<dbReference type="OrthoDB" id="4080114at2"/>
<feature type="active site" description="Proton acceptor" evidence="4">
    <location>
        <position position="172"/>
    </location>
</feature>
<dbReference type="RefSeq" id="WP_097208577.1">
    <property type="nucleotide sequence ID" value="NZ_JACHXB010000002.1"/>
</dbReference>
<proteinExistence type="predicted"/>
<dbReference type="InterPro" id="IPR050301">
    <property type="entry name" value="NTE"/>
</dbReference>
<dbReference type="GO" id="GO:0016042">
    <property type="term" value="P:lipid catabolic process"/>
    <property type="evidence" value="ECO:0007669"/>
    <property type="project" value="UniProtKB-UniRule"/>
</dbReference>
<gene>
    <name evidence="6" type="ORF">SAMN06893097_111175</name>
</gene>
<feature type="short sequence motif" description="GXSXG" evidence="4">
    <location>
        <begin position="46"/>
        <end position="50"/>
    </location>
</feature>
<feature type="short sequence motif" description="DGA/G" evidence="4">
    <location>
        <begin position="172"/>
        <end position="174"/>
    </location>
</feature>
<dbReference type="AlphaFoldDB" id="A0A285EHR2"/>
<feature type="domain" description="PNPLA" evidence="5">
    <location>
        <begin position="15"/>
        <end position="185"/>
    </location>
</feature>
<name>A0A285EHR2_9ACTN</name>
<evidence type="ECO:0000256" key="1">
    <source>
        <dbReference type="ARBA" id="ARBA00022801"/>
    </source>
</evidence>
<evidence type="ECO:0000313" key="7">
    <source>
        <dbReference type="Proteomes" id="UP000219514"/>
    </source>
</evidence>
<evidence type="ECO:0000256" key="4">
    <source>
        <dbReference type="PROSITE-ProRule" id="PRU01161"/>
    </source>
</evidence>
<dbReference type="EMBL" id="OBDO01000011">
    <property type="protein sequence ID" value="SNX98659.1"/>
    <property type="molecule type" value="Genomic_DNA"/>
</dbReference>
<sequence length="289" mass="30265">MASPGVPAGRGGTAFVLGGGGVFGAAEVGMLQALFDHGVRPDLVVGTSVGAINGAFVAADPAPCAVDRLRGVWEELTSQRIFAGSVLARVGTLVRTRTHLHPREPLRDLLLAHLPVQTFAELQIPFQCVAASIERAAERWFTGGALVDAVLASCAVPGLLPPVELEGEHYLDGGLVNSIPVGRAIALGADTVYVLHVGRIDHPLRPPTRPWEVATVAFEIARRHRFAADLAALPPGVTVHVLPAGDPTPPGAGNLRYRDFSGVPARIERAHAAARGYLERSGVSRDGVA</sequence>
<dbReference type="PANTHER" id="PTHR14226:SF29">
    <property type="entry name" value="NEUROPATHY TARGET ESTERASE SWS"/>
    <property type="match status" value="1"/>
</dbReference>
<keyword evidence="1 4" id="KW-0378">Hydrolase</keyword>
<dbReference type="CDD" id="cd07209">
    <property type="entry name" value="Pat_hypo_Ecoli_Z1214_like"/>
    <property type="match status" value="1"/>
</dbReference>
<dbReference type="InterPro" id="IPR002641">
    <property type="entry name" value="PNPLA_dom"/>
</dbReference>
<keyword evidence="7" id="KW-1185">Reference proteome</keyword>
<keyword evidence="2 4" id="KW-0442">Lipid degradation</keyword>
<evidence type="ECO:0000256" key="2">
    <source>
        <dbReference type="ARBA" id="ARBA00022963"/>
    </source>
</evidence>
<dbReference type="PANTHER" id="PTHR14226">
    <property type="entry name" value="NEUROPATHY TARGET ESTERASE/SWISS CHEESE D.MELANOGASTER"/>
    <property type="match status" value="1"/>
</dbReference>
<evidence type="ECO:0000259" key="5">
    <source>
        <dbReference type="PROSITE" id="PS51635"/>
    </source>
</evidence>
<keyword evidence="3 4" id="KW-0443">Lipid metabolism</keyword>
<dbReference type="SUPFAM" id="SSF52151">
    <property type="entry name" value="FabD/lysophospholipase-like"/>
    <property type="match status" value="1"/>
</dbReference>
<evidence type="ECO:0000313" key="6">
    <source>
        <dbReference type="EMBL" id="SNX98659.1"/>
    </source>
</evidence>
<feature type="active site" description="Nucleophile" evidence="4">
    <location>
        <position position="48"/>
    </location>
</feature>
<feature type="short sequence motif" description="GXGXXG" evidence="4">
    <location>
        <begin position="19"/>
        <end position="24"/>
    </location>
</feature>
<dbReference type="Pfam" id="PF01734">
    <property type="entry name" value="Patatin"/>
    <property type="match status" value="1"/>
</dbReference>